<dbReference type="InterPro" id="IPR023198">
    <property type="entry name" value="PGP-like_dom2"/>
</dbReference>
<keyword evidence="1" id="KW-0378">Hydrolase</keyword>
<dbReference type="PRINTS" id="PR00413">
    <property type="entry name" value="HADHALOGNASE"/>
</dbReference>
<dbReference type="InterPro" id="IPR006439">
    <property type="entry name" value="HAD-SF_hydro_IA"/>
</dbReference>
<reference evidence="1" key="1">
    <citation type="submission" date="2020-10" db="EMBL/GenBank/DDBJ databases">
        <authorList>
            <person name="Gilroy R."/>
        </authorList>
    </citation>
    <scope>NUCLEOTIDE SEQUENCE</scope>
    <source>
        <strain evidence="1">G3-4614</strain>
    </source>
</reference>
<dbReference type="InterPro" id="IPR036412">
    <property type="entry name" value="HAD-like_sf"/>
</dbReference>
<accession>A0A9D9E512</accession>
<protein>
    <submittedName>
        <fullName evidence="1">HAD family hydrolase</fullName>
    </submittedName>
</protein>
<gene>
    <name evidence="1" type="ORF">IAC54_05160</name>
</gene>
<dbReference type="PANTHER" id="PTHR43481:SF4">
    <property type="entry name" value="GLYCEROL-1-PHOSPHATE PHOSPHOHYDROLASE 1-RELATED"/>
    <property type="match status" value="1"/>
</dbReference>
<sequence length="207" mass="23166">MSLPENITALLFDMDGVLLDTETAYTEFWKDKLLPLLPEDDDIFSKVKGATLKDILDRYFPSPEMKEKVISLVDEFESRMAPEYIPGASDYLSKAVRAGYKTALVTSSSNKKMKKIYSLYPGFKEQFDVTVTADDMIRSKPDPYCYLLAAEKLNVPPARCCVFEDSILGLKAGKSAGMYVVGLATTNPEEMIKPLADKVINDFTEEL</sequence>
<organism evidence="1 2">
    <name type="scientific">Candidatus Caccoplasma merdipullorum</name>
    <dbReference type="NCBI Taxonomy" id="2840718"/>
    <lineage>
        <taxon>Bacteria</taxon>
        <taxon>Pseudomonadati</taxon>
        <taxon>Bacteroidota</taxon>
        <taxon>Bacteroidia</taxon>
        <taxon>Bacteroidales</taxon>
        <taxon>Bacteroidaceae</taxon>
        <taxon>Bacteroidaceae incertae sedis</taxon>
        <taxon>Candidatus Caccoplasma</taxon>
    </lineage>
</organism>
<comment type="caution">
    <text evidence="1">The sequence shown here is derived from an EMBL/GenBank/DDBJ whole genome shotgun (WGS) entry which is preliminary data.</text>
</comment>
<dbReference type="Pfam" id="PF13419">
    <property type="entry name" value="HAD_2"/>
    <property type="match status" value="1"/>
</dbReference>
<dbReference type="InterPro" id="IPR041492">
    <property type="entry name" value="HAD_2"/>
</dbReference>
<dbReference type="SFLD" id="SFLDS00003">
    <property type="entry name" value="Haloacid_Dehalogenase"/>
    <property type="match status" value="1"/>
</dbReference>
<proteinExistence type="predicted"/>
<dbReference type="SFLD" id="SFLDG01135">
    <property type="entry name" value="C1.5.6:_HAD__Beta-PGM__Phospha"/>
    <property type="match status" value="1"/>
</dbReference>
<dbReference type="EMBL" id="JADIMW010000055">
    <property type="protein sequence ID" value="MBO8438271.1"/>
    <property type="molecule type" value="Genomic_DNA"/>
</dbReference>
<dbReference type="Gene3D" id="3.40.50.1000">
    <property type="entry name" value="HAD superfamily/HAD-like"/>
    <property type="match status" value="1"/>
</dbReference>
<dbReference type="NCBIfam" id="TIGR01509">
    <property type="entry name" value="HAD-SF-IA-v3"/>
    <property type="match status" value="1"/>
</dbReference>
<name>A0A9D9E512_9BACT</name>
<dbReference type="SUPFAM" id="SSF56784">
    <property type="entry name" value="HAD-like"/>
    <property type="match status" value="1"/>
</dbReference>
<dbReference type="InterPro" id="IPR023214">
    <property type="entry name" value="HAD_sf"/>
</dbReference>
<dbReference type="SFLD" id="SFLDG01129">
    <property type="entry name" value="C1.5:_HAD__Beta-PGM__Phosphata"/>
    <property type="match status" value="1"/>
</dbReference>
<dbReference type="CDD" id="cd07505">
    <property type="entry name" value="HAD_BPGM-like"/>
    <property type="match status" value="1"/>
</dbReference>
<dbReference type="Gene3D" id="1.10.150.240">
    <property type="entry name" value="Putative phosphatase, domain 2"/>
    <property type="match status" value="1"/>
</dbReference>
<evidence type="ECO:0000313" key="2">
    <source>
        <dbReference type="Proteomes" id="UP000823636"/>
    </source>
</evidence>
<dbReference type="InterPro" id="IPR051806">
    <property type="entry name" value="HAD-like_SPP"/>
</dbReference>
<dbReference type="PANTHER" id="PTHR43481">
    <property type="entry name" value="FRUCTOSE-1-PHOSPHATE PHOSPHATASE"/>
    <property type="match status" value="1"/>
</dbReference>
<dbReference type="Proteomes" id="UP000823636">
    <property type="component" value="Unassembled WGS sequence"/>
</dbReference>
<dbReference type="AlphaFoldDB" id="A0A9D9E512"/>
<reference evidence="1" key="2">
    <citation type="journal article" date="2021" name="PeerJ">
        <title>Extensive microbial diversity within the chicken gut microbiome revealed by metagenomics and culture.</title>
        <authorList>
            <person name="Gilroy R."/>
            <person name="Ravi A."/>
            <person name="Getino M."/>
            <person name="Pursley I."/>
            <person name="Horton D.L."/>
            <person name="Alikhan N.F."/>
            <person name="Baker D."/>
            <person name="Gharbi K."/>
            <person name="Hall N."/>
            <person name="Watson M."/>
            <person name="Adriaenssens E.M."/>
            <person name="Foster-Nyarko E."/>
            <person name="Jarju S."/>
            <person name="Secka A."/>
            <person name="Antonio M."/>
            <person name="Oren A."/>
            <person name="Chaudhuri R.R."/>
            <person name="La Ragione R."/>
            <person name="Hildebrand F."/>
            <person name="Pallen M.J."/>
        </authorList>
    </citation>
    <scope>NUCLEOTIDE SEQUENCE</scope>
    <source>
        <strain evidence="1">G3-4614</strain>
    </source>
</reference>
<dbReference type="GO" id="GO:0050308">
    <property type="term" value="F:sugar-phosphatase activity"/>
    <property type="evidence" value="ECO:0007669"/>
    <property type="project" value="TreeGrafter"/>
</dbReference>
<evidence type="ECO:0000313" key="1">
    <source>
        <dbReference type="EMBL" id="MBO8438271.1"/>
    </source>
</evidence>